<accession>A0AB34GH03</accession>
<dbReference type="AlphaFoldDB" id="A0AB34GH03"/>
<proteinExistence type="predicted"/>
<gene>
    <name evidence="2" type="ORF">J1605_013560</name>
</gene>
<organism evidence="2 3">
    <name type="scientific">Eschrichtius robustus</name>
    <name type="common">California gray whale</name>
    <name type="synonym">Eschrichtius gibbosus</name>
    <dbReference type="NCBI Taxonomy" id="9764"/>
    <lineage>
        <taxon>Eukaryota</taxon>
        <taxon>Metazoa</taxon>
        <taxon>Chordata</taxon>
        <taxon>Craniata</taxon>
        <taxon>Vertebrata</taxon>
        <taxon>Euteleostomi</taxon>
        <taxon>Mammalia</taxon>
        <taxon>Eutheria</taxon>
        <taxon>Laurasiatheria</taxon>
        <taxon>Artiodactyla</taxon>
        <taxon>Whippomorpha</taxon>
        <taxon>Cetacea</taxon>
        <taxon>Mysticeti</taxon>
        <taxon>Eschrichtiidae</taxon>
        <taxon>Eschrichtius</taxon>
    </lineage>
</organism>
<feature type="region of interest" description="Disordered" evidence="1">
    <location>
        <begin position="45"/>
        <end position="80"/>
    </location>
</feature>
<evidence type="ECO:0000256" key="1">
    <source>
        <dbReference type="SAM" id="MobiDB-lite"/>
    </source>
</evidence>
<comment type="caution">
    <text evidence="2">The sequence shown here is derived from an EMBL/GenBank/DDBJ whole genome shotgun (WGS) entry which is preliminary data.</text>
</comment>
<evidence type="ECO:0000313" key="3">
    <source>
        <dbReference type="Proteomes" id="UP001159641"/>
    </source>
</evidence>
<sequence>MNQYRNERKSNDRLHVAAFEAGTQGGCQSDQCSRFWRGFCAQTSAGEEEGGAPRSRAVREKAAGRPCAGGADRRPRFRSWAGGVSGTGGSCLGVNKGSLRREASWSRREAVLGEAGREDASAGGGERL</sequence>
<protein>
    <submittedName>
        <fullName evidence="2">Uncharacterized protein</fullName>
    </submittedName>
</protein>
<keyword evidence="3" id="KW-1185">Reference proteome</keyword>
<feature type="region of interest" description="Disordered" evidence="1">
    <location>
        <begin position="100"/>
        <end position="128"/>
    </location>
</feature>
<reference evidence="2 3" key="1">
    <citation type="submission" date="2022-11" db="EMBL/GenBank/DDBJ databases">
        <title>Whole genome sequence of Eschrichtius robustus ER-17-0199.</title>
        <authorList>
            <person name="Bruniche-Olsen A."/>
            <person name="Black A.N."/>
            <person name="Fields C.J."/>
            <person name="Walden K."/>
            <person name="Dewoody J.A."/>
        </authorList>
    </citation>
    <scope>NUCLEOTIDE SEQUENCE [LARGE SCALE GENOMIC DNA]</scope>
    <source>
        <strain evidence="2">ER-17-0199</strain>
        <tissue evidence="2">Blubber</tissue>
    </source>
</reference>
<evidence type="ECO:0000313" key="2">
    <source>
        <dbReference type="EMBL" id="KAJ8778373.1"/>
    </source>
</evidence>
<dbReference type="EMBL" id="JAIQCJ010002244">
    <property type="protein sequence ID" value="KAJ8778373.1"/>
    <property type="molecule type" value="Genomic_DNA"/>
</dbReference>
<name>A0AB34GH03_ESCRO</name>
<dbReference type="Proteomes" id="UP001159641">
    <property type="component" value="Unassembled WGS sequence"/>
</dbReference>